<sequence length="352" mass="37649">MTWGRACHDVRVSSSLKDVAARAGVSARTVSNVVNGSARVSEQTRVRVQEAIDELGYRPNLAARSLRAGRTGIIGLAIPELHSPYFAELAGLIVDEAHRRSWTVIIDQTRGDAEAERRLLTGDGGRVMDGLVISPWALGAPDLTATARPLPVVLLGERSPQGMADRVAVDNVAAAEEATAHLLSSGRRRIAAIGLQPHLENGTARQRAEGYRRALRSAGVTPRAGWERSVTALHREDGARAMAELLDGDAAPDAVFAFSDELALGALHTAHARGLRVPEDLAVVGFDDIEDGRFSHPPLTTVSPDKRQIAARALQCLADRIYSPRNEVPAADLTIPHRLVVRGSTVGDAATR</sequence>
<dbReference type="PROSITE" id="PS50932">
    <property type="entry name" value="HTH_LACI_2"/>
    <property type="match status" value="1"/>
</dbReference>
<feature type="domain" description="HTH lacI-type" evidence="4">
    <location>
        <begin position="14"/>
        <end position="68"/>
    </location>
</feature>
<organism evidence="5 6">
    <name type="scientific">Streptomyces capillispiralis</name>
    <dbReference type="NCBI Taxonomy" id="68182"/>
    <lineage>
        <taxon>Bacteria</taxon>
        <taxon>Bacillati</taxon>
        <taxon>Actinomycetota</taxon>
        <taxon>Actinomycetes</taxon>
        <taxon>Kitasatosporales</taxon>
        <taxon>Streptomycetaceae</taxon>
        <taxon>Streptomyces</taxon>
    </lineage>
</organism>
<keyword evidence="2" id="KW-0238">DNA-binding</keyword>
<gene>
    <name evidence="5" type="ORF">FHX78_1142</name>
</gene>
<dbReference type="InterPro" id="IPR010982">
    <property type="entry name" value="Lambda_DNA-bd_dom_sf"/>
</dbReference>
<dbReference type="GO" id="GO:0003700">
    <property type="term" value="F:DNA-binding transcription factor activity"/>
    <property type="evidence" value="ECO:0007669"/>
    <property type="project" value="TreeGrafter"/>
</dbReference>
<evidence type="ECO:0000256" key="2">
    <source>
        <dbReference type="ARBA" id="ARBA00023125"/>
    </source>
</evidence>
<proteinExistence type="predicted"/>
<name>A0A561T7P2_9ACTN</name>
<evidence type="ECO:0000256" key="1">
    <source>
        <dbReference type="ARBA" id="ARBA00023015"/>
    </source>
</evidence>
<dbReference type="Gene3D" id="1.10.260.40">
    <property type="entry name" value="lambda repressor-like DNA-binding domains"/>
    <property type="match status" value="1"/>
</dbReference>
<accession>A0A561T7P2</accession>
<dbReference type="PANTHER" id="PTHR30146">
    <property type="entry name" value="LACI-RELATED TRANSCRIPTIONAL REPRESSOR"/>
    <property type="match status" value="1"/>
</dbReference>
<evidence type="ECO:0000313" key="5">
    <source>
        <dbReference type="EMBL" id="TWF83129.1"/>
    </source>
</evidence>
<keyword evidence="6" id="KW-1185">Reference proteome</keyword>
<dbReference type="PANTHER" id="PTHR30146:SF153">
    <property type="entry name" value="LACTOSE OPERON REPRESSOR"/>
    <property type="match status" value="1"/>
</dbReference>
<dbReference type="CDD" id="cd06267">
    <property type="entry name" value="PBP1_LacI_sugar_binding-like"/>
    <property type="match status" value="1"/>
</dbReference>
<dbReference type="Pfam" id="PF13377">
    <property type="entry name" value="Peripla_BP_3"/>
    <property type="match status" value="1"/>
</dbReference>
<dbReference type="CDD" id="cd01392">
    <property type="entry name" value="HTH_LacI"/>
    <property type="match status" value="1"/>
</dbReference>
<evidence type="ECO:0000313" key="6">
    <source>
        <dbReference type="Proteomes" id="UP000316603"/>
    </source>
</evidence>
<comment type="caution">
    <text evidence="5">The sequence shown here is derived from an EMBL/GenBank/DDBJ whole genome shotgun (WGS) entry which is preliminary data.</text>
</comment>
<evidence type="ECO:0000259" key="4">
    <source>
        <dbReference type="PROSITE" id="PS50932"/>
    </source>
</evidence>
<dbReference type="InterPro" id="IPR028082">
    <property type="entry name" value="Peripla_BP_I"/>
</dbReference>
<evidence type="ECO:0000256" key="3">
    <source>
        <dbReference type="ARBA" id="ARBA00023163"/>
    </source>
</evidence>
<protein>
    <submittedName>
        <fullName evidence="5">LacI family transcriptional regulator</fullName>
    </submittedName>
</protein>
<dbReference type="Proteomes" id="UP000316603">
    <property type="component" value="Unassembled WGS sequence"/>
</dbReference>
<dbReference type="Gene3D" id="3.40.50.2300">
    <property type="match status" value="2"/>
</dbReference>
<dbReference type="SUPFAM" id="SSF53822">
    <property type="entry name" value="Periplasmic binding protein-like I"/>
    <property type="match status" value="1"/>
</dbReference>
<dbReference type="SUPFAM" id="SSF47413">
    <property type="entry name" value="lambda repressor-like DNA-binding domains"/>
    <property type="match status" value="1"/>
</dbReference>
<dbReference type="PROSITE" id="PS00356">
    <property type="entry name" value="HTH_LACI_1"/>
    <property type="match status" value="1"/>
</dbReference>
<dbReference type="Pfam" id="PF00356">
    <property type="entry name" value="LacI"/>
    <property type="match status" value="1"/>
</dbReference>
<keyword evidence="3" id="KW-0804">Transcription</keyword>
<keyword evidence="1" id="KW-0805">Transcription regulation</keyword>
<reference evidence="5 6" key="1">
    <citation type="submission" date="2019-06" db="EMBL/GenBank/DDBJ databases">
        <title>Sequencing the genomes of 1000 actinobacteria strains.</title>
        <authorList>
            <person name="Klenk H.-P."/>
        </authorList>
    </citation>
    <scope>NUCLEOTIDE SEQUENCE [LARGE SCALE GENOMIC DNA]</scope>
    <source>
        <strain evidence="5 6">DSM 41695</strain>
    </source>
</reference>
<dbReference type="InterPro" id="IPR000843">
    <property type="entry name" value="HTH_LacI"/>
</dbReference>
<dbReference type="EMBL" id="VIWV01000001">
    <property type="protein sequence ID" value="TWF83129.1"/>
    <property type="molecule type" value="Genomic_DNA"/>
</dbReference>
<dbReference type="AlphaFoldDB" id="A0A561T7P2"/>
<dbReference type="GO" id="GO:0000976">
    <property type="term" value="F:transcription cis-regulatory region binding"/>
    <property type="evidence" value="ECO:0007669"/>
    <property type="project" value="TreeGrafter"/>
</dbReference>
<dbReference type="SMART" id="SM00354">
    <property type="entry name" value="HTH_LACI"/>
    <property type="match status" value="1"/>
</dbReference>
<dbReference type="InterPro" id="IPR046335">
    <property type="entry name" value="LacI/GalR-like_sensor"/>
</dbReference>